<dbReference type="InterPro" id="IPR003313">
    <property type="entry name" value="AraC-bd"/>
</dbReference>
<gene>
    <name evidence="3" type="ORF">METZ01_LOCUS147663</name>
</gene>
<name>A0A382A077_9ZZZZ</name>
<organism evidence="3">
    <name type="scientific">marine metagenome</name>
    <dbReference type="NCBI Taxonomy" id="408172"/>
    <lineage>
        <taxon>unclassified sequences</taxon>
        <taxon>metagenomes</taxon>
        <taxon>ecological metagenomes</taxon>
    </lineage>
</organism>
<keyword evidence="1" id="KW-0238">DNA-binding</keyword>
<accession>A0A382A077</accession>
<proteinExistence type="predicted"/>
<dbReference type="EMBL" id="UINC01023341">
    <property type="protein sequence ID" value="SVA94809.1"/>
    <property type="molecule type" value="Genomic_DNA"/>
</dbReference>
<protein>
    <recommendedName>
        <fullName evidence="2">AraC-type arabinose-binding/dimerisation domain-containing protein</fullName>
    </recommendedName>
</protein>
<feature type="domain" description="AraC-type arabinose-binding/dimerisation" evidence="2">
    <location>
        <begin position="115"/>
        <end position="174"/>
    </location>
</feature>
<dbReference type="Gene3D" id="2.60.120.650">
    <property type="entry name" value="Cupin"/>
    <property type="match status" value="1"/>
</dbReference>
<evidence type="ECO:0000313" key="3">
    <source>
        <dbReference type="EMBL" id="SVA94809.1"/>
    </source>
</evidence>
<reference evidence="3" key="1">
    <citation type="submission" date="2018-05" db="EMBL/GenBank/DDBJ databases">
        <authorList>
            <person name="Lanie J.A."/>
            <person name="Ng W.-L."/>
            <person name="Kazmierczak K.M."/>
            <person name="Andrzejewski T.M."/>
            <person name="Davidsen T.M."/>
            <person name="Wayne K.J."/>
            <person name="Tettelin H."/>
            <person name="Glass J.I."/>
            <person name="Rusch D."/>
            <person name="Podicherti R."/>
            <person name="Tsui H.-C.T."/>
            <person name="Winkler M.E."/>
        </authorList>
    </citation>
    <scope>NUCLEOTIDE SEQUENCE</scope>
</reference>
<evidence type="ECO:0000259" key="2">
    <source>
        <dbReference type="Pfam" id="PF02311"/>
    </source>
</evidence>
<sequence>MFKNIIIDHKINLKNADVLNFLKVRRRWPHSYPWGQPAIEIITNKGESVNHYDLFKHDGFINFDIFKSYYDEGFTAIISNVLDLTAELRSLERKLTLGFGSPINANFYISKGNKTQTASFPAHQHEYEVIVKQLHGSSDWLVGGKSLVTHKNDVIVIPTGTQHQVVTVPEERLSLSINFD</sequence>
<dbReference type="SUPFAM" id="SSF51197">
    <property type="entry name" value="Clavaminate synthase-like"/>
    <property type="match status" value="1"/>
</dbReference>
<dbReference type="AlphaFoldDB" id="A0A382A077"/>
<dbReference type="Pfam" id="PF02311">
    <property type="entry name" value="AraC_binding"/>
    <property type="match status" value="1"/>
</dbReference>
<dbReference type="GO" id="GO:0003677">
    <property type="term" value="F:DNA binding"/>
    <property type="evidence" value="ECO:0007669"/>
    <property type="project" value="UniProtKB-KW"/>
</dbReference>
<evidence type="ECO:0000256" key="1">
    <source>
        <dbReference type="ARBA" id="ARBA00023125"/>
    </source>
</evidence>
<dbReference type="GO" id="GO:0006355">
    <property type="term" value="P:regulation of DNA-templated transcription"/>
    <property type="evidence" value="ECO:0007669"/>
    <property type="project" value="InterPro"/>
</dbReference>